<sequence>MDDRFAALAAFREELDYLRIAGQNFARQHPKIAERLELSRDGSSDSHVERLIESFAFLTSRIQRRLDSEFSEFTTALLGLLYPNLVNPVPPMTIARIVIDPARGKLTTGYTVPRHAEFFAQTTNGLTCRFRTSYPTTLWPLQVVEADFVPKARYDFLDASAQTSSVLRLRLESRGATFSDLELSSLRFHLNGASYITGTLYQLLFRHCTGIVLHDRITNRFVSLPLSNLKPVGFGPDDDVIPNPEQSHPAYRVLQEYFWLPEKFLFFDLSGLNRNPSIVDLDIFLLFDTTPRHNIPVTLDTFSLGCTPVVNLFRRTSEPIRLDHTRTDYRIVPDARRDPTTEVHSIIAVSSTSDPADDSRRLRPFYSTAGSTSAGDSFWYARRILTERAGLSGTDVLLSFVDLAFNPNLPPAETVFAHLLCTNRNLASQLPENARLQTEEPGPISYIHCLFKPTPSGYPPLGGSSRWALISNLSLNQLSLSNDPASLEAFKKILSLYSLSNSPATQRQIDSIEKMTVRKVTRRRDTHPWKSFQQGHEVTLHFASESLAESMHLFGTVLQEILSLYAGINSFVIARTSGEERLR</sequence>
<dbReference type="Proteomes" id="UP000292958">
    <property type="component" value="Unassembled WGS sequence"/>
</dbReference>
<keyword evidence="2" id="KW-1185">Reference proteome</keyword>
<dbReference type="PIRSF" id="PIRSF028304">
    <property type="entry name" value="UCP028304"/>
    <property type="match status" value="1"/>
</dbReference>
<gene>
    <name evidence="1" type="ORF">BDD14_6379</name>
</gene>
<name>A0A4Q7Y162_9BACT</name>
<dbReference type="RefSeq" id="WP_242618398.1">
    <property type="nucleotide sequence ID" value="NZ_SHKW01000007.1"/>
</dbReference>
<dbReference type="InterPro" id="IPR010272">
    <property type="entry name" value="T6SS_TssF"/>
</dbReference>
<dbReference type="EMBL" id="SHKW01000007">
    <property type="protein sequence ID" value="RZU29761.1"/>
    <property type="molecule type" value="Genomic_DNA"/>
</dbReference>
<proteinExistence type="predicted"/>
<dbReference type="PANTHER" id="PTHR35370">
    <property type="entry name" value="CYTOPLASMIC PROTEIN-RELATED-RELATED"/>
    <property type="match status" value="1"/>
</dbReference>
<dbReference type="PANTHER" id="PTHR35370:SF1">
    <property type="entry name" value="TYPE VI SECRETION SYSTEM COMPONENT TSSF1"/>
    <property type="match status" value="1"/>
</dbReference>
<organism evidence="1 2">
    <name type="scientific">Edaphobacter modestus</name>
    <dbReference type="NCBI Taxonomy" id="388466"/>
    <lineage>
        <taxon>Bacteria</taxon>
        <taxon>Pseudomonadati</taxon>
        <taxon>Acidobacteriota</taxon>
        <taxon>Terriglobia</taxon>
        <taxon>Terriglobales</taxon>
        <taxon>Acidobacteriaceae</taxon>
        <taxon>Edaphobacter</taxon>
    </lineage>
</organism>
<reference evidence="1 2" key="1">
    <citation type="submission" date="2019-02" db="EMBL/GenBank/DDBJ databases">
        <title>Genomic Encyclopedia of Archaeal and Bacterial Type Strains, Phase II (KMG-II): from individual species to whole genera.</title>
        <authorList>
            <person name="Goeker M."/>
        </authorList>
    </citation>
    <scope>NUCLEOTIDE SEQUENCE [LARGE SCALE GENOMIC DNA]</scope>
    <source>
        <strain evidence="1 2">DSM 18101</strain>
    </source>
</reference>
<dbReference type="NCBIfam" id="TIGR03359">
    <property type="entry name" value="VI_chp_6"/>
    <property type="match status" value="1"/>
</dbReference>
<accession>A0A4Q7Y162</accession>
<evidence type="ECO:0000313" key="2">
    <source>
        <dbReference type="Proteomes" id="UP000292958"/>
    </source>
</evidence>
<evidence type="ECO:0000313" key="1">
    <source>
        <dbReference type="EMBL" id="RZU29761.1"/>
    </source>
</evidence>
<comment type="caution">
    <text evidence="1">The sequence shown here is derived from an EMBL/GenBank/DDBJ whole genome shotgun (WGS) entry which is preliminary data.</text>
</comment>
<dbReference type="AlphaFoldDB" id="A0A4Q7Y162"/>
<dbReference type="Pfam" id="PF05947">
    <property type="entry name" value="T6SS_TssF"/>
    <property type="match status" value="1"/>
</dbReference>
<protein>
    <submittedName>
        <fullName evidence="1">Type VI secretion system protein ImpG</fullName>
    </submittedName>
</protein>